<dbReference type="SUPFAM" id="SSF159888">
    <property type="entry name" value="YdhG-like"/>
    <property type="match status" value="1"/>
</dbReference>
<dbReference type="InterPro" id="IPR014922">
    <property type="entry name" value="YdhG-like"/>
</dbReference>
<evidence type="ECO:0000259" key="1">
    <source>
        <dbReference type="Pfam" id="PF08818"/>
    </source>
</evidence>
<proteinExistence type="predicted"/>
<name>A0ABS9EEH5_9HYPH</name>
<evidence type="ECO:0000313" key="2">
    <source>
        <dbReference type="EMBL" id="MCF4099856.1"/>
    </source>
</evidence>
<reference evidence="2 3" key="1">
    <citation type="submission" date="2022-01" db="EMBL/GenBank/DDBJ databases">
        <title>Maritalea mediterranea sp. nov., isolated from marine plastic residues from the Malva-rosa beach (Valencia, Spain).</title>
        <authorList>
            <person name="Vidal-Verdu A."/>
            <person name="Molina-Menor E."/>
            <person name="Pascual J."/>
            <person name="Pereto J."/>
            <person name="Porcar M."/>
        </authorList>
    </citation>
    <scope>NUCLEOTIDE SEQUENCE [LARGE SCALE GENOMIC DNA]</scope>
    <source>
        <strain evidence="2 3">P4.10X</strain>
    </source>
</reference>
<dbReference type="Pfam" id="PF08818">
    <property type="entry name" value="DUF1801"/>
    <property type="match status" value="1"/>
</dbReference>
<gene>
    <name evidence="2" type="ORF">L1I42_15275</name>
</gene>
<dbReference type="EMBL" id="JAKGTI010000004">
    <property type="protein sequence ID" value="MCF4099856.1"/>
    <property type="molecule type" value="Genomic_DNA"/>
</dbReference>
<feature type="domain" description="YdhG-like" evidence="1">
    <location>
        <begin position="28"/>
        <end position="129"/>
    </location>
</feature>
<comment type="caution">
    <text evidence="2">The sequence shown here is derived from an EMBL/GenBank/DDBJ whole genome shotgun (WGS) entry which is preliminary data.</text>
</comment>
<dbReference type="RefSeq" id="WP_236115605.1">
    <property type="nucleotide sequence ID" value="NZ_JAKGTI010000004.1"/>
</dbReference>
<sequence>MANQQNKTQPTSVSVEAFLNTIEDDQKRADAFKIKEMIERLSGDTAQMWGTAIIGCGTYHYKYEGGREGNFMRVGFAPRKANLVLYIMSGFSEYEALLDNLGKHKTGKSCLYVKRLSDIDESVLEEIITLSLAYMAQKYPE</sequence>
<organism evidence="2 3">
    <name type="scientific">Maritalea mediterranea</name>
    <dbReference type="NCBI Taxonomy" id="2909667"/>
    <lineage>
        <taxon>Bacteria</taxon>
        <taxon>Pseudomonadati</taxon>
        <taxon>Pseudomonadota</taxon>
        <taxon>Alphaproteobacteria</taxon>
        <taxon>Hyphomicrobiales</taxon>
        <taxon>Devosiaceae</taxon>
        <taxon>Maritalea</taxon>
    </lineage>
</organism>
<protein>
    <submittedName>
        <fullName evidence="2">DUF1801 domain-containing protein</fullName>
    </submittedName>
</protein>
<dbReference type="Proteomes" id="UP001201217">
    <property type="component" value="Unassembled WGS sequence"/>
</dbReference>
<accession>A0ABS9EEH5</accession>
<evidence type="ECO:0000313" key="3">
    <source>
        <dbReference type="Proteomes" id="UP001201217"/>
    </source>
</evidence>
<keyword evidence="3" id="KW-1185">Reference proteome</keyword>